<dbReference type="KEGG" id="alim:106513680"/>
<comment type="catalytic activity">
    <reaction evidence="10">
        <text>beta-D-ribosylnicotinate + ATP = nicotinate beta-D-ribonucleotide + ADP + H(+)</text>
        <dbReference type="Rhea" id="RHEA:25568"/>
        <dbReference type="ChEBI" id="CHEBI:15378"/>
        <dbReference type="ChEBI" id="CHEBI:30616"/>
        <dbReference type="ChEBI" id="CHEBI:57502"/>
        <dbReference type="ChEBI" id="CHEBI:58527"/>
        <dbReference type="ChEBI" id="CHEBI:456216"/>
        <dbReference type="EC" id="2.7.1.173"/>
    </reaction>
</comment>
<dbReference type="FunFam" id="3.40.50.300:FF:000853">
    <property type="entry name" value="Nicotinamide riboside kinase 1"/>
    <property type="match status" value="1"/>
</dbReference>
<dbReference type="GO" id="GO:0005524">
    <property type="term" value="F:ATP binding"/>
    <property type="evidence" value="ECO:0007669"/>
    <property type="project" value="UniProtKB-KW"/>
</dbReference>
<accession>A0A2I4ARG8</accession>
<protein>
    <submittedName>
        <fullName evidence="13">Nicotinamide riboside kinase 1</fullName>
    </submittedName>
</protein>
<proteinExistence type="inferred from homology"/>
<dbReference type="GO" id="GO:0019363">
    <property type="term" value="P:pyridine nucleotide biosynthetic process"/>
    <property type="evidence" value="ECO:0007669"/>
    <property type="project" value="UniProtKB-KW"/>
</dbReference>
<evidence type="ECO:0000256" key="6">
    <source>
        <dbReference type="ARBA" id="ARBA00022777"/>
    </source>
</evidence>
<comment type="catalytic activity">
    <reaction evidence="9">
        <text>beta-nicotinamide D-riboside + ATP = beta-nicotinamide D-ribonucleotide + ADP + H(+)</text>
        <dbReference type="Rhea" id="RHEA:14017"/>
        <dbReference type="ChEBI" id="CHEBI:14649"/>
        <dbReference type="ChEBI" id="CHEBI:15378"/>
        <dbReference type="ChEBI" id="CHEBI:15927"/>
        <dbReference type="ChEBI" id="CHEBI:30616"/>
        <dbReference type="ChEBI" id="CHEBI:456216"/>
        <dbReference type="EC" id="2.7.1.22"/>
    </reaction>
</comment>
<organism evidence="12 13">
    <name type="scientific">Austrofundulus limnaeus</name>
    <name type="common">Annual killifish</name>
    <dbReference type="NCBI Taxonomy" id="52670"/>
    <lineage>
        <taxon>Eukaryota</taxon>
        <taxon>Metazoa</taxon>
        <taxon>Chordata</taxon>
        <taxon>Craniata</taxon>
        <taxon>Vertebrata</taxon>
        <taxon>Euteleostomi</taxon>
        <taxon>Actinopterygii</taxon>
        <taxon>Neopterygii</taxon>
        <taxon>Teleostei</taxon>
        <taxon>Neoteleostei</taxon>
        <taxon>Acanthomorphata</taxon>
        <taxon>Ovalentaria</taxon>
        <taxon>Atherinomorphae</taxon>
        <taxon>Cyprinodontiformes</taxon>
        <taxon>Rivulidae</taxon>
        <taxon>Austrofundulus</taxon>
    </lineage>
</organism>
<keyword evidence="5" id="KW-0547">Nucleotide-binding</keyword>
<keyword evidence="2" id="KW-0662">Pyridine nucleotide biosynthesis</keyword>
<dbReference type="InterPro" id="IPR027417">
    <property type="entry name" value="P-loop_NTPase"/>
</dbReference>
<keyword evidence="4" id="KW-0479">Metal-binding</keyword>
<evidence type="ECO:0000256" key="4">
    <source>
        <dbReference type="ARBA" id="ARBA00022723"/>
    </source>
</evidence>
<evidence type="ECO:0000256" key="2">
    <source>
        <dbReference type="ARBA" id="ARBA00022642"/>
    </source>
</evidence>
<dbReference type="CTD" id="54981"/>
<dbReference type="GO" id="GO:0046872">
    <property type="term" value="F:metal ion binding"/>
    <property type="evidence" value="ECO:0007669"/>
    <property type="project" value="UniProtKB-KW"/>
</dbReference>
<comment type="similarity">
    <text evidence="11">Belongs to the uridine kinase family. NRK subfamily.</text>
</comment>
<dbReference type="STRING" id="52670.A0A2I4ARG8"/>
<evidence type="ECO:0000256" key="11">
    <source>
        <dbReference type="ARBA" id="ARBA00060898"/>
    </source>
</evidence>
<evidence type="ECO:0000256" key="3">
    <source>
        <dbReference type="ARBA" id="ARBA00022679"/>
    </source>
</evidence>
<keyword evidence="3" id="KW-0808">Transferase</keyword>
<gene>
    <name evidence="13" type="primary">nmrk1</name>
</gene>
<evidence type="ECO:0000313" key="13">
    <source>
        <dbReference type="RefSeq" id="XP_013858082.1"/>
    </source>
</evidence>
<dbReference type="GO" id="GO:0061769">
    <property type="term" value="F:nicotinate riboside kinase activity"/>
    <property type="evidence" value="ECO:0007669"/>
    <property type="project" value="UniProtKB-ARBA"/>
</dbReference>
<dbReference type="GO" id="GO:0050262">
    <property type="term" value="F:ribosylnicotinamide kinase activity"/>
    <property type="evidence" value="ECO:0007669"/>
    <property type="project" value="UniProtKB-EC"/>
</dbReference>
<reference evidence="13" key="1">
    <citation type="submission" date="2025-08" db="UniProtKB">
        <authorList>
            <consortium name="RefSeq"/>
        </authorList>
    </citation>
    <scope>IDENTIFICATION</scope>
    <source>
        <strain evidence="13">Quisiro</strain>
        <tissue evidence="13">Liver</tissue>
    </source>
</reference>
<dbReference type="AlphaFoldDB" id="A0A2I4ARG8"/>
<dbReference type="GeneID" id="106513680"/>
<dbReference type="InParanoid" id="A0A2I4ARG8"/>
<keyword evidence="6 13" id="KW-0418">Kinase</keyword>
<dbReference type="Proteomes" id="UP000192220">
    <property type="component" value="Unplaced"/>
</dbReference>
<evidence type="ECO:0000256" key="9">
    <source>
        <dbReference type="ARBA" id="ARBA00050738"/>
    </source>
</evidence>
<evidence type="ECO:0000256" key="8">
    <source>
        <dbReference type="ARBA" id="ARBA00022842"/>
    </source>
</evidence>
<keyword evidence="7" id="KW-0067">ATP-binding</keyword>
<dbReference type="SUPFAM" id="SSF52540">
    <property type="entry name" value="P-loop containing nucleoside triphosphate hydrolases"/>
    <property type="match status" value="1"/>
</dbReference>
<dbReference type="OrthoDB" id="10041966at2759"/>
<dbReference type="RefSeq" id="XP_013858082.1">
    <property type="nucleotide sequence ID" value="XM_014002628.1"/>
</dbReference>
<name>A0A2I4ARG8_AUSLI</name>
<sequence length="203" mass="23713">MKRLVVGIGGITNGGKSTLSQSLHQLIPNSFIIAQDSYFKDDFILPVDSKGFKQYDTLDALHMDKMMMDVDSWRADPNLFLRQRGRNITPSSNNSEIFVLIVEGFLIFNYRPLNQLFDKRYLLEIPYEVCKRRRSSRIYNPPDPPGYFDGYVWPMYLKNRQEMERIASEIVFLDGRRPKEELLADVYEDVCQEIDRLRVGVTT</sequence>
<evidence type="ECO:0000256" key="7">
    <source>
        <dbReference type="ARBA" id="ARBA00022840"/>
    </source>
</evidence>
<comment type="pathway">
    <text evidence="1">Cofactor biosynthesis; NAD(+) biosynthesis.</text>
</comment>
<keyword evidence="8" id="KW-0460">Magnesium</keyword>
<dbReference type="FunCoup" id="A0A2I4ARG8">
    <property type="interactions" value="59"/>
</dbReference>
<evidence type="ECO:0000313" key="12">
    <source>
        <dbReference type="Proteomes" id="UP000192220"/>
    </source>
</evidence>
<dbReference type="GO" id="GO:0005829">
    <property type="term" value="C:cytosol"/>
    <property type="evidence" value="ECO:0007669"/>
    <property type="project" value="UniProtKB-ARBA"/>
</dbReference>
<dbReference type="CDD" id="cd02024">
    <property type="entry name" value="NRK1"/>
    <property type="match status" value="1"/>
</dbReference>
<dbReference type="PANTHER" id="PTHR10285">
    <property type="entry name" value="URIDINE KINASE"/>
    <property type="match status" value="1"/>
</dbReference>
<dbReference type="Pfam" id="PF13238">
    <property type="entry name" value="AAA_18"/>
    <property type="match status" value="1"/>
</dbReference>
<evidence type="ECO:0000256" key="5">
    <source>
        <dbReference type="ARBA" id="ARBA00022741"/>
    </source>
</evidence>
<evidence type="ECO:0000256" key="10">
    <source>
        <dbReference type="ARBA" id="ARBA00051194"/>
    </source>
</evidence>
<evidence type="ECO:0000256" key="1">
    <source>
        <dbReference type="ARBA" id="ARBA00004790"/>
    </source>
</evidence>
<dbReference type="GO" id="GO:0019674">
    <property type="term" value="P:NAD+ metabolic process"/>
    <property type="evidence" value="ECO:0007669"/>
    <property type="project" value="UniProtKB-ARBA"/>
</dbReference>
<dbReference type="Gene3D" id="3.40.50.300">
    <property type="entry name" value="P-loop containing nucleotide triphosphate hydrolases"/>
    <property type="match status" value="1"/>
</dbReference>
<keyword evidence="12" id="KW-1185">Reference proteome</keyword>